<dbReference type="Proteomes" id="UP001164539">
    <property type="component" value="Chromosome 10"/>
</dbReference>
<protein>
    <submittedName>
        <fullName evidence="1">Fbd-associated f-box protein</fullName>
    </submittedName>
</protein>
<accession>A0ACC1XEC0</accession>
<proteinExistence type="predicted"/>
<name>A0ACC1XEC0_MELAZ</name>
<organism evidence="1 2">
    <name type="scientific">Melia azedarach</name>
    <name type="common">Chinaberry tree</name>
    <dbReference type="NCBI Taxonomy" id="155640"/>
    <lineage>
        <taxon>Eukaryota</taxon>
        <taxon>Viridiplantae</taxon>
        <taxon>Streptophyta</taxon>
        <taxon>Embryophyta</taxon>
        <taxon>Tracheophyta</taxon>
        <taxon>Spermatophyta</taxon>
        <taxon>Magnoliopsida</taxon>
        <taxon>eudicotyledons</taxon>
        <taxon>Gunneridae</taxon>
        <taxon>Pentapetalae</taxon>
        <taxon>rosids</taxon>
        <taxon>malvids</taxon>
        <taxon>Sapindales</taxon>
        <taxon>Meliaceae</taxon>
        <taxon>Melia</taxon>
    </lineage>
</organism>
<evidence type="ECO:0000313" key="1">
    <source>
        <dbReference type="EMBL" id="KAJ4709471.1"/>
    </source>
</evidence>
<comment type="caution">
    <text evidence="1">The sequence shown here is derived from an EMBL/GenBank/DDBJ whole genome shotgun (WGS) entry which is preliminary data.</text>
</comment>
<evidence type="ECO:0000313" key="2">
    <source>
        <dbReference type="Proteomes" id="UP001164539"/>
    </source>
</evidence>
<reference evidence="1 2" key="1">
    <citation type="journal article" date="2023" name="Science">
        <title>Complex scaffold remodeling in plant triterpene biosynthesis.</title>
        <authorList>
            <person name="De La Pena R."/>
            <person name="Hodgson H."/>
            <person name="Liu J.C."/>
            <person name="Stephenson M.J."/>
            <person name="Martin A.C."/>
            <person name="Owen C."/>
            <person name="Harkess A."/>
            <person name="Leebens-Mack J."/>
            <person name="Jimenez L.E."/>
            <person name="Osbourn A."/>
            <person name="Sattely E.S."/>
        </authorList>
    </citation>
    <scope>NUCLEOTIDE SEQUENCE [LARGE SCALE GENOMIC DNA]</scope>
    <source>
        <strain evidence="2">cv. JPN11</strain>
        <tissue evidence="1">Leaf</tissue>
    </source>
</reference>
<sequence>MMKRPRLISANPYEKDVKQDENLGDLVGRLPDDILVNIISRLTLKEAARTSVLSSRWKYLWTFTSSLKFDPGRSILRYTLGMNPSEEERSKYINWVNKVLESHRGSINEFKVIFDLGDAHASSITNWIYTAISKRVQSLALYFIHLGPTYTFPQECCNILKNQCGIKSLRYLCFYGVNVTGEILEFFIYNCPLDGLYVVWSSTLSSLKVVGSSTQLKYLGINYCRNLKEVKISAPNLLFFDYTGPKIKLHVENVPQLFDVTIGGSDRVEPGQVISPIVSYFPQLKNLDLRFYADEVYKQFKNCGLPKLRHLTLQVLPCTHKRLFWLASILNKCPILEKLTLKLHSQFFVVGGRVIQHKICRFPLPNPQSSS</sequence>
<dbReference type="EMBL" id="CM051403">
    <property type="protein sequence ID" value="KAJ4709471.1"/>
    <property type="molecule type" value="Genomic_DNA"/>
</dbReference>
<gene>
    <name evidence="1" type="ORF">OWV82_019257</name>
</gene>
<keyword evidence="2" id="KW-1185">Reference proteome</keyword>